<gene>
    <name evidence="2" type="ORF">TCIL3000_10_6970</name>
</gene>
<evidence type="ECO:0000313" key="2">
    <source>
        <dbReference type="EMBL" id="CCC93924.1"/>
    </source>
</evidence>
<proteinExistence type="predicted"/>
<name>G0UX07_TRYCI</name>
<evidence type="ECO:0000259" key="1">
    <source>
        <dbReference type="PROSITE" id="PS50280"/>
    </source>
</evidence>
<organism evidence="2">
    <name type="scientific">Trypanosoma congolense (strain IL3000)</name>
    <dbReference type="NCBI Taxonomy" id="1068625"/>
    <lineage>
        <taxon>Eukaryota</taxon>
        <taxon>Discoba</taxon>
        <taxon>Euglenozoa</taxon>
        <taxon>Kinetoplastea</taxon>
        <taxon>Metakinetoplastina</taxon>
        <taxon>Trypanosomatida</taxon>
        <taxon>Trypanosomatidae</taxon>
        <taxon>Trypanosoma</taxon>
        <taxon>Nannomonas</taxon>
    </lineage>
</organism>
<dbReference type="InterPro" id="IPR046341">
    <property type="entry name" value="SET_dom_sf"/>
</dbReference>
<dbReference type="SUPFAM" id="SSF82199">
    <property type="entry name" value="SET domain"/>
    <property type="match status" value="1"/>
</dbReference>
<dbReference type="Gene3D" id="2.170.270.10">
    <property type="entry name" value="SET domain"/>
    <property type="match status" value="1"/>
</dbReference>
<feature type="domain" description="SET" evidence="1">
    <location>
        <begin position="105"/>
        <end position="224"/>
    </location>
</feature>
<dbReference type="InterPro" id="IPR001214">
    <property type="entry name" value="SET_dom"/>
</dbReference>
<dbReference type="EMBL" id="HE575323">
    <property type="protein sequence ID" value="CCC93924.1"/>
    <property type="molecule type" value="Genomic_DNA"/>
</dbReference>
<dbReference type="PROSITE" id="PS50280">
    <property type="entry name" value="SET"/>
    <property type="match status" value="1"/>
</dbReference>
<dbReference type="VEuPathDB" id="TriTrypDB:TcIL3000_10_6970"/>
<dbReference type="Pfam" id="PF00856">
    <property type="entry name" value="SET"/>
    <property type="match status" value="1"/>
</dbReference>
<dbReference type="SMART" id="SM00317">
    <property type="entry name" value="SET"/>
    <property type="match status" value="1"/>
</dbReference>
<dbReference type="AlphaFoldDB" id="G0UX07"/>
<accession>G0UX07</accession>
<protein>
    <recommendedName>
        <fullName evidence="1">SET domain-containing protein</fullName>
    </recommendedName>
</protein>
<sequence length="354" mass="40694">MICEVLERIVTEILERACMPMSAKRLAGVMCDVVTVDNMTAMCLRMLDNGVLERWGDDAFALRCKNKVVLRNLLITSEYQTLGMTMLPIGEGKFLKYIPRDSEHRFFEVRQSVLGTGAGLGLFMRPTRALRQGTVMCEYVGRILRRLPRSRELGTYVVRLRTASFFVDGVNERGEHLSLATFINDSGPNAANAVMREYDTLPGRVFVVATRDIRPGEEIFCTYGSTYWGYSTYDELQHSIRTEQRKRQRDEARDDFCCDLFFRCRRCGEEVTKRLLSLHNITCGDELVKKKMTHLNCLPFNEFTSMENINKVLPSNRYRTLKRAKHFVNLTDPQTFGLSHEDVVGDLTFTWSTP</sequence>
<reference evidence="2" key="1">
    <citation type="journal article" date="2012" name="Proc. Natl. Acad. Sci. U.S.A.">
        <title>Antigenic diversity is generated by distinct evolutionary mechanisms in African trypanosome species.</title>
        <authorList>
            <person name="Jackson A.P."/>
            <person name="Berry A."/>
            <person name="Aslett M."/>
            <person name="Allison H.C."/>
            <person name="Burton P."/>
            <person name="Vavrova-Anderson J."/>
            <person name="Brown R."/>
            <person name="Browne H."/>
            <person name="Corton N."/>
            <person name="Hauser H."/>
            <person name="Gamble J."/>
            <person name="Gilderthorp R."/>
            <person name="Marcello L."/>
            <person name="McQuillan J."/>
            <person name="Otto T.D."/>
            <person name="Quail M.A."/>
            <person name="Sanders M.J."/>
            <person name="van Tonder A."/>
            <person name="Ginger M.L."/>
            <person name="Field M.C."/>
            <person name="Barry J.D."/>
            <person name="Hertz-Fowler C."/>
            <person name="Berriman M."/>
        </authorList>
    </citation>
    <scope>NUCLEOTIDE SEQUENCE</scope>
    <source>
        <strain evidence="2">IL3000</strain>
    </source>
</reference>